<dbReference type="Pfam" id="PF01041">
    <property type="entry name" value="DegT_DnrJ_EryC1"/>
    <property type="match status" value="1"/>
</dbReference>
<evidence type="ECO:0000313" key="3">
    <source>
        <dbReference type="Proteomes" id="UP000189670"/>
    </source>
</evidence>
<reference evidence="3" key="1">
    <citation type="submission" date="2012-11" db="EMBL/GenBank/DDBJ databases">
        <authorList>
            <person name="Lucero-Rivera Y.E."/>
            <person name="Tovar-Ramirez D."/>
        </authorList>
    </citation>
    <scope>NUCLEOTIDE SEQUENCE [LARGE SCALE GENOMIC DNA]</scope>
    <source>
        <strain evidence="3">Araruama</strain>
    </source>
</reference>
<dbReference type="EMBL" id="ATBP01002591">
    <property type="protein sequence ID" value="ETR65684.1"/>
    <property type="molecule type" value="Genomic_DNA"/>
</dbReference>
<proteinExistence type="inferred from homology"/>
<dbReference type="PANTHER" id="PTHR30244:SF34">
    <property type="entry name" value="DTDP-4-AMINO-4,6-DIDEOXYGALACTOSE TRANSAMINASE"/>
    <property type="match status" value="1"/>
</dbReference>
<dbReference type="AlphaFoldDB" id="A0A1V1NSZ5"/>
<dbReference type="GO" id="GO:0000271">
    <property type="term" value="P:polysaccharide biosynthetic process"/>
    <property type="evidence" value="ECO:0007669"/>
    <property type="project" value="TreeGrafter"/>
</dbReference>
<feature type="non-terminal residue" evidence="2">
    <location>
        <position position="276"/>
    </location>
</feature>
<comment type="similarity">
    <text evidence="1">Belongs to the DegT/DnrJ/EryC1 family.</text>
</comment>
<dbReference type="InterPro" id="IPR015424">
    <property type="entry name" value="PyrdxlP-dep_Trfase"/>
</dbReference>
<dbReference type="GO" id="GO:0030170">
    <property type="term" value="F:pyridoxal phosphate binding"/>
    <property type="evidence" value="ECO:0007669"/>
    <property type="project" value="TreeGrafter"/>
</dbReference>
<comment type="caution">
    <text evidence="2">The sequence shown here is derived from an EMBL/GenBank/DDBJ whole genome shotgun (WGS) entry which is preliminary data.</text>
</comment>
<dbReference type="Gene3D" id="3.40.640.10">
    <property type="entry name" value="Type I PLP-dependent aspartate aminotransferase-like (Major domain)"/>
    <property type="match status" value="1"/>
</dbReference>
<accession>A0A1V1NSZ5</accession>
<evidence type="ECO:0000256" key="1">
    <source>
        <dbReference type="ARBA" id="ARBA00037999"/>
    </source>
</evidence>
<dbReference type="InterPro" id="IPR015421">
    <property type="entry name" value="PyrdxlP-dep_Trfase_major"/>
</dbReference>
<evidence type="ECO:0000313" key="2">
    <source>
        <dbReference type="EMBL" id="ETR65684.1"/>
    </source>
</evidence>
<dbReference type="GO" id="GO:0008483">
    <property type="term" value="F:transaminase activity"/>
    <property type="evidence" value="ECO:0007669"/>
    <property type="project" value="TreeGrafter"/>
</dbReference>
<organism evidence="2 3">
    <name type="scientific">Candidatus Magnetoglobus multicellularis str. Araruama</name>
    <dbReference type="NCBI Taxonomy" id="890399"/>
    <lineage>
        <taxon>Bacteria</taxon>
        <taxon>Pseudomonadati</taxon>
        <taxon>Thermodesulfobacteriota</taxon>
        <taxon>Desulfobacteria</taxon>
        <taxon>Desulfobacterales</taxon>
        <taxon>Desulfobacteraceae</taxon>
        <taxon>Candidatus Magnetoglobus</taxon>
    </lineage>
</organism>
<dbReference type="InterPro" id="IPR000653">
    <property type="entry name" value="DegT/StrS_aminotransferase"/>
</dbReference>
<name>A0A1V1NSZ5_9BACT</name>
<dbReference type="Proteomes" id="UP000189670">
    <property type="component" value="Unassembled WGS sequence"/>
</dbReference>
<gene>
    <name evidence="2" type="ORF">OMM_13869</name>
</gene>
<dbReference type="SUPFAM" id="SSF53383">
    <property type="entry name" value="PLP-dependent transferases"/>
    <property type="match status" value="1"/>
</dbReference>
<dbReference type="PANTHER" id="PTHR30244">
    <property type="entry name" value="TRANSAMINASE"/>
    <property type="match status" value="1"/>
</dbReference>
<sequence>MIIKRREKFVGVGDFQVTPEIRKYVNDVLDSGRLSYGPYLSKFEHDFAYLHDCLFGIMCNSGTGALQVAVQTLKIHHSWKDGDEVLVPATTFVATSNVVLHNNLKPVFVDVDAKYFGIDPDLIEKINTSNKVHHSCSSFGQPCQLDRVMEIARKYDLKVIEDSCETMFADFNGQKVGSFGDIACFSTYIAHILITGVGGISITSNSEYAVTIRSLVNHGRDSIYISIDDDKGKTKDQLNEIIERRFSFIHCGHSFRVTELEGAIGLAQLENWEKNI</sequence>
<protein>
    <submittedName>
        <fullName evidence="2">Glutamine--scyllo-inositol transaminase</fullName>
    </submittedName>
</protein>